<dbReference type="AlphaFoldDB" id="A0A4R6Y8V2"/>
<comment type="caution">
    <text evidence="13">The sequence shown here is derived from an EMBL/GenBank/DDBJ whole genome shotgun (WGS) entry which is preliminary data.</text>
</comment>
<dbReference type="Gene3D" id="3.55.40.10">
    <property type="entry name" value="minor pseudopilin epsh domain"/>
    <property type="match status" value="1"/>
</dbReference>
<dbReference type="InterPro" id="IPR012902">
    <property type="entry name" value="N_methyl_site"/>
</dbReference>
<accession>A0A4R6Y8V2</accession>
<evidence type="ECO:0000256" key="3">
    <source>
        <dbReference type="ARBA" id="ARBA00022475"/>
    </source>
</evidence>
<dbReference type="Pfam" id="PF12019">
    <property type="entry name" value="GspH"/>
    <property type="match status" value="1"/>
</dbReference>
<dbReference type="NCBIfam" id="TIGR02532">
    <property type="entry name" value="IV_pilin_GFxxxE"/>
    <property type="match status" value="1"/>
</dbReference>
<reference evidence="13 14" key="1">
    <citation type="submission" date="2019-03" db="EMBL/GenBank/DDBJ databases">
        <title>Genomic Encyclopedia of Type Strains, Phase IV (KMG-IV): sequencing the most valuable type-strain genomes for metagenomic binning, comparative biology and taxonomic classification.</title>
        <authorList>
            <person name="Goeker M."/>
        </authorList>
    </citation>
    <scope>NUCLEOTIDE SEQUENCE [LARGE SCALE GENOMIC DNA]</scope>
    <source>
        <strain evidence="13 14">DSM 102852</strain>
    </source>
</reference>
<evidence type="ECO:0000259" key="12">
    <source>
        <dbReference type="Pfam" id="PF12019"/>
    </source>
</evidence>
<sequence length="181" mass="19207">MSVVGLKTRHLDCWTNGYTLLETLMVLAMAAIISVLVVPNFQYLLAQREVDRVAAQMAQQMETARVFAQANAVEVVGCPVTSNQSKAVVGVVAPCLSLASNQAWHAWIWYVKGEGNVLMQVLARSETVPAGVSLTTGGRMHIVFGAQGLATGFNGTITVASAQAMTVRSISLASTGRVTLN</sequence>
<dbReference type="GO" id="GO:0005886">
    <property type="term" value="C:plasma membrane"/>
    <property type="evidence" value="ECO:0007669"/>
    <property type="project" value="UniProtKB-SubCell"/>
</dbReference>
<feature type="domain" description="General secretion pathway GspH" evidence="12">
    <location>
        <begin position="54"/>
        <end position="176"/>
    </location>
</feature>
<evidence type="ECO:0000256" key="6">
    <source>
        <dbReference type="ARBA" id="ARBA00022692"/>
    </source>
</evidence>
<keyword evidence="8 11" id="KW-0472">Membrane</keyword>
<evidence type="ECO:0000256" key="2">
    <source>
        <dbReference type="ARBA" id="ARBA00021549"/>
    </source>
</evidence>
<dbReference type="GO" id="GO:0015627">
    <property type="term" value="C:type II protein secretion system complex"/>
    <property type="evidence" value="ECO:0007669"/>
    <property type="project" value="InterPro"/>
</dbReference>
<keyword evidence="14" id="KW-1185">Reference proteome</keyword>
<evidence type="ECO:0000256" key="5">
    <source>
        <dbReference type="ARBA" id="ARBA00022519"/>
    </source>
</evidence>
<evidence type="ECO:0000256" key="11">
    <source>
        <dbReference type="SAM" id="Phobius"/>
    </source>
</evidence>
<comment type="similarity">
    <text evidence="9">Belongs to the GSP H family.</text>
</comment>
<protein>
    <recommendedName>
        <fullName evidence="2">Type II secretion system protein H</fullName>
    </recommendedName>
    <alternativeName>
        <fullName evidence="10">General secretion pathway protein H</fullName>
    </alternativeName>
</protein>
<dbReference type="InterPro" id="IPR045584">
    <property type="entry name" value="Pilin-like"/>
</dbReference>
<comment type="subcellular location">
    <subcellularLocation>
        <location evidence="1">Cell inner membrane</location>
        <topology evidence="1">Single-pass membrane protein</topology>
    </subcellularLocation>
</comment>
<proteinExistence type="inferred from homology"/>
<evidence type="ECO:0000256" key="7">
    <source>
        <dbReference type="ARBA" id="ARBA00022989"/>
    </source>
</evidence>
<name>A0A4R6Y8V2_9BURK</name>
<evidence type="ECO:0000256" key="1">
    <source>
        <dbReference type="ARBA" id="ARBA00004377"/>
    </source>
</evidence>
<keyword evidence="6 11" id="KW-0812">Transmembrane</keyword>
<evidence type="ECO:0000256" key="10">
    <source>
        <dbReference type="ARBA" id="ARBA00030775"/>
    </source>
</evidence>
<keyword evidence="4" id="KW-0488">Methylation</keyword>
<evidence type="ECO:0000256" key="9">
    <source>
        <dbReference type="ARBA" id="ARBA00025772"/>
    </source>
</evidence>
<evidence type="ECO:0000256" key="8">
    <source>
        <dbReference type="ARBA" id="ARBA00023136"/>
    </source>
</evidence>
<feature type="transmembrane region" description="Helical" evidence="11">
    <location>
        <begin position="20"/>
        <end position="38"/>
    </location>
</feature>
<gene>
    <name evidence="13" type="ORF">DFR44_10772</name>
</gene>
<keyword evidence="7 11" id="KW-1133">Transmembrane helix</keyword>
<dbReference type="Proteomes" id="UP000294480">
    <property type="component" value="Unassembled WGS sequence"/>
</dbReference>
<dbReference type="SUPFAM" id="SSF54523">
    <property type="entry name" value="Pili subunits"/>
    <property type="match status" value="1"/>
</dbReference>
<dbReference type="RefSeq" id="WP_133619633.1">
    <property type="nucleotide sequence ID" value="NZ_SNZE01000007.1"/>
</dbReference>
<dbReference type="EMBL" id="SNZE01000007">
    <property type="protein sequence ID" value="TDR31855.1"/>
    <property type="molecule type" value="Genomic_DNA"/>
</dbReference>
<keyword evidence="5" id="KW-0997">Cell inner membrane</keyword>
<evidence type="ECO:0000313" key="13">
    <source>
        <dbReference type="EMBL" id="TDR31855.1"/>
    </source>
</evidence>
<keyword evidence="3" id="KW-1003">Cell membrane</keyword>
<organism evidence="13 14">
    <name type="scientific">Hydromonas duriensis</name>
    <dbReference type="NCBI Taxonomy" id="1527608"/>
    <lineage>
        <taxon>Bacteria</taxon>
        <taxon>Pseudomonadati</taxon>
        <taxon>Pseudomonadota</taxon>
        <taxon>Betaproteobacteria</taxon>
        <taxon>Burkholderiales</taxon>
        <taxon>Burkholderiaceae</taxon>
        <taxon>Hydromonas</taxon>
    </lineage>
</organism>
<dbReference type="GO" id="GO:0015628">
    <property type="term" value="P:protein secretion by the type II secretion system"/>
    <property type="evidence" value="ECO:0007669"/>
    <property type="project" value="InterPro"/>
</dbReference>
<evidence type="ECO:0000313" key="14">
    <source>
        <dbReference type="Proteomes" id="UP000294480"/>
    </source>
</evidence>
<evidence type="ECO:0000256" key="4">
    <source>
        <dbReference type="ARBA" id="ARBA00022481"/>
    </source>
</evidence>
<dbReference type="InterPro" id="IPR022346">
    <property type="entry name" value="T2SS_GspH"/>
</dbReference>